<evidence type="ECO:0000313" key="1">
    <source>
        <dbReference type="EMBL" id="KAI9511071.1"/>
    </source>
</evidence>
<organism evidence="1 2">
    <name type="scientific">Russula earlei</name>
    <dbReference type="NCBI Taxonomy" id="71964"/>
    <lineage>
        <taxon>Eukaryota</taxon>
        <taxon>Fungi</taxon>
        <taxon>Dikarya</taxon>
        <taxon>Basidiomycota</taxon>
        <taxon>Agaricomycotina</taxon>
        <taxon>Agaricomycetes</taxon>
        <taxon>Russulales</taxon>
        <taxon>Russulaceae</taxon>
        <taxon>Russula</taxon>
    </lineage>
</organism>
<gene>
    <name evidence="1" type="ORF">F5148DRAFT_440867</name>
</gene>
<proteinExistence type="predicted"/>
<evidence type="ECO:0000313" key="2">
    <source>
        <dbReference type="Proteomes" id="UP001207468"/>
    </source>
</evidence>
<dbReference type="EMBL" id="JAGFNK010000028">
    <property type="protein sequence ID" value="KAI9511071.1"/>
    <property type="molecule type" value="Genomic_DNA"/>
</dbReference>
<protein>
    <submittedName>
        <fullName evidence="1">Uncharacterized protein</fullName>
    </submittedName>
</protein>
<keyword evidence="2" id="KW-1185">Reference proteome</keyword>
<comment type="caution">
    <text evidence="1">The sequence shown here is derived from an EMBL/GenBank/DDBJ whole genome shotgun (WGS) entry which is preliminary data.</text>
</comment>
<accession>A0ACC0UHP5</accession>
<name>A0ACC0UHP5_9AGAM</name>
<reference evidence="1" key="1">
    <citation type="submission" date="2021-03" db="EMBL/GenBank/DDBJ databases">
        <title>Evolutionary priming and transition to the ectomycorrhizal habit in an iconic lineage of mushroom-forming fungi: is preadaptation a requirement?</title>
        <authorList>
            <consortium name="DOE Joint Genome Institute"/>
            <person name="Looney B.P."/>
            <person name="Miyauchi S."/>
            <person name="Morin E."/>
            <person name="Drula E."/>
            <person name="Courty P.E."/>
            <person name="Chicoki N."/>
            <person name="Fauchery L."/>
            <person name="Kohler A."/>
            <person name="Kuo A."/>
            <person name="LaButti K."/>
            <person name="Pangilinan J."/>
            <person name="Lipzen A."/>
            <person name="Riley R."/>
            <person name="Andreopoulos W."/>
            <person name="He G."/>
            <person name="Johnson J."/>
            <person name="Barry K.W."/>
            <person name="Grigoriev I.V."/>
            <person name="Nagy L."/>
            <person name="Hibbett D."/>
            <person name="Henrissat B."/>
            <person name="Matheny P.B."/>
            <person name="Labbe J."/>
            <person name="Martin A.F."/>
        </authorList>
    </citation>
    <scope>NUCLEOTIDE SEQUENCE</scope>
    <source>
        <strain evidence="1">BPL698</strain>
    </source>
</reference>
<dbReference type="Proteomes" id="UP001207468">
    <property type="component" value="Unassembled WGS sequence"/>
</dbReference>
<sequence>MDLRYASCLLFAYPPWALWLVHLGPYASIQLYGRRRAPTCIPGHRHRQLNQHPPQLFTTRYPNQSPSLLLDRIVSFSRNPRRMYINISMSLVSSMLPSGLYVPAVSSLSFTTRGMRFSFSFSRFLFFSSPVAATPSTLPFCPSPRSLSVPAGTASTRTRTPTRSALATLPTSFAIQFSSTATQSALERALAFLTAAGGLHRYPLTSSLRRPSSPLPPSP</sequence>